<dbReference type="NCBIfam" id="TIGR02966">
    <property type="entry name" value="phoR_proteo"/>
    <property type="match status" value="1"/>
</dbReference>
<evidence type="ECO:0000256" key="4">
    <source>
        <dbReference type="ARBA" id="ARBA00019665"/>
    </source>
</evidence>
<keyword evidence="10 18" id="KW-0812">Transmembrane</keyword>
<dbReference type="GO" id="GO:0005886">
    <property type="term" value="C:plasma membrane"/>
    <property type="evidence" value="ECO:0007669"/>
    <property type="project" value="UniProtKB-SubCell"/>
</dbReference>
<sequence>MYKKPSVWQIIFRLLWIYAPFAILGQAFGYFFSATILFCIIIITTHYYQLLKLSKWLWQQRGIYPPKALGIWSNVFEGIYTQQRRNAKKRNELTGLVRRFRLGAESLPDGVVIYDNERRIFWCNKISQNMLHLKWPADKGIRIDNLIRMPEFIDYLDDQAYQEPLEIPSPTNDTHVYEIRVVPFESDKWTLIVRDITELHQLEQMRKDFIANVSHELKTPLTVMRGYLEITEDLEGIDSAMWDKAHTMMVEQTTRMDDLVSQLLSLSKMERQDTPADIVTLNIPRMLNILVNEAVSLSNNKHNITFDIDETLTVKGNESELRSAFSNLVFNAVRYTPFGGNISIVWKLTKSGKAKFSVKDDGVGIEAAHIPRLTERFYRVDEARTRQTGGAGLGLSIAKHALANHNSKLEITSKIDEGSVFSFRLPKALVVKQ</sequence>
<protein>
    <recommendedName>
        <fullName evidence="4">Phosphate regulon sensor protein PhoR</fullName>
        <ecNumber evidence="3">2.7.13.3</ecNumber>
    </recommendedName>
</protein>
<dbReference type="GO" id="GO:0005524">
    <property type="term" value="F:ATP binding"/>
    <property type="evidence" value="ECO:0007669"/>
    <property type="project" value="UniProtKB-KW"/>
</dbReference>
<gene>
    <name evidence="20" type="primary">phoR</name>
    <name evidence="20" type="ORF">GNP35_00745</name>
</gene>
<evidence type="ECO:0000256" key="5">
    <source>
        <dbReference type="ARBA" id="ARBA00022448"/>
    </source>
</evidence>
<dbReference type="SMART" id="SM00387">
    <property type="entry name" value="HATPase_c"/>
    <property type="match status" value="1"/>
</dbReference>
<keyword evidence="5" id="KW-0813">Transport</keyword>
<comment type="caution">
    <text evidence="20">The sequence shown here is derived from an EMBL/GenBank/DDBJ whole genome shotgun (WGS) entry which is preliminary data.</text>
</comment>
<dbReference type="InterPro" id="IPR050351">
    <property type="entry name" value="BphY/WalK/GraS-like"/>
</dbReference>
<dbReference type="SUPFAM" id="SSF55785">
    <property type="entry name" value="PYP-like sensor domain (PAS domain)"/>
    <property type="match status" value="1"/>
</dbReference>
<dbReference type="Gene3D" id="1.10.287.130">
    <property type="match status" value="1"/>
</dbReference>
<dbReference type="Pfam" id="PF02518">
    <property type="entry name" value="HATPase_c"/>
    <property type="match status" value="1"/>
</dbReference>
<dbReference type="SUPFAM" id="SSF47384">
    <property type="entry name" value="Homodimeric domain of signal transducing histidine kinase"/>
    <property type="match status" value="1"/>
</dbReference>
<feature type="domain" description="Histidine kinase" evidence="19">
    <location>
        <begin position="212"/>
        <end position="429"/>
    </location>
</feature>
<dbReference type="InterPro" id="IPR003594">
    <property type="entry name" value="HATPase_dom"/>
</dbReference>
<keyword evidence="9 20" id="KW-0808">Transferase</keyword>
<dbReference type="GO" id="GO:0016036">
    <property type="term" value="P:cellular response to phosphate starvation"/>
    <property type="evidence" value="ECO:0007669"/>
    <property type="project" value="TreeGrafter"/>
</dbReference>
<dbReference type="Gene3D" id="3.30.565.10">
    <property type="entry name" value="Histidine kinase-like ATPase, C-terminal domain"/>
    <property type="match status" value="1"/>
</dbReference>
<accession>A0A6N8F4E7</accession>
<dbReference type="InterPro" id="IPR005467">
    <property type="entry name" value="His_kinase_dom"/>
</dbReference>
<evidence type="ECO:0000256" key="16">
    <source>
        <dbReference type="ARBA" id="ARBA00023136"/>
    </source>
</evidence>
<keyword evidence="14 18" id="KW-1133">Transmembrane helix</keyword>
<evidence type="ECO:0000256" key="17">
    <source>
        <dbReference type="ARBA" id="ARBA00025207"/>
    </source>
</evidence>
<dbReference type="PANTHER" id="PTHR45453:SF1">
    <property type="entry name" value="PHOSPHATE REGULON SENSOR PROTEIN PHOR"/>
    <property type="match status" value="1"/>
</dbReference>
<keyword evidence="6" id="KW-1003">Cell membrane</keyword>
<dbReference type="RefSeq" id="WP_155693608.1">
    <property type="nucleotide sequence ID" value="NZ_WOCD01000001.1"/>
</dbReference>
<dbReference type="PRINTS" id="PR00344">
    <property type="entry name" value="BCTRLSENSOR"/>
</dbReference>
<dbReference type="InterPro" id="IPR014310">
    <property type="entry name" value="Sig_transdc_His_kinase_PhoR"/>
</dbReference>
<evidence type="ECO:0000256" key="10">
    <source>
        <dbReference type="ARBA" id="ARBA00022692"/>
    </source>
</evidence>
<evidence type="ECO:0000256" key="18">
    <source>
        <dbReference type="SAM" id="Phobius"/>
    </source>
</evidence>
<evidence type="ECO:0000256" key="8">
    <source>
        <dbReference type="ARBA" id="ARBA00022592"/>
    </source>
</evidence>
<feature type="transmembrane region" description="Helical" evidence="18">
    <location>
        <begin position="30"/>
        <end position="51"/>
    </location>
</feature>
<dbReference type="InterPro" id="IPR035965">
    <property type="entry name" value="PAS-like_dom_sf"/>
</dbReference>
<keyword evidence="8" id="KW-0592">Phosphate transport</keyword>
<keyword evidence="7" id="KW-0597">Phosphoprotein</keyword>
<evidence type="ECO:0000256" key="11">
    <source>
        <dbReference type="ARBA" id="ARBA00022741"/>
    </source>
</evidence>
<dbReference type="GO" id="GO:0006817">
    <property type="term" value="P:phosphate ion transport"/>
    <property type="evidence" value="ECO:0007669"/>
    <property type="project" value="UniProtKB-KW"/>
</dbReference>
<dbReference type="OrthoDB" id="9813151at2"/>
<dbReference type="EC" id="2.7.13.3" evidence="3"/>
<dbReference type="NCBIfam" id="NF008235">
    <property type="entry name" value="PRK11006.1"/>
    <property type="match status" value="1"/>
</dbReference>
<dbReference type="FunFam" id="1.10.287.130:FF:000001">
    <property type="entry name" value="Two-component sensor histidine kinase"/>
    <property type="match status" value="1"/>
</dbReference>
<name>A0A6N8F4E7_9GAMM</name>
<evidence type="ECO:0000313" key="21">
    <source>
        <dbReference type="Proteomes" id="UP000439994"/>
    </source>
</evidence>
<evidence type="ECO:0000256" key="12">
    <source>
        <dbReference type="ARBA" id="ARBA00022777"/>
    </source>
</evidence>
<evidence type="ECO:0000256" key="2">
    <source>
        <dbReference type="ARBA" id="ARBA00004236"/>
    </source>
</evidence>
<evidence type="ECO:0000256" key="7">
    <source>
        <dbReference type="ARBA" id="ARBA00022553"/>
    </source>
</evidence>
<dbReference type="InterPro" id="IPR003661">
    <property type="entry name" value="HisK_dim/P_dom"/>
</dbReference>
<evidence type="ECO:0000256" key="14">
    <source>
        <dbReference type="ARBA" id="ARBA00022989"/>
    </source>
</evidence>
<proteinExistence type="predicted"/>
<keyword evidence="12 20" id="KW-0418">Kinase</keyword>
<dbReference type="Gene3D" id="3.30.450.20">
    <property type="entry name" value="PAS domain"/>
    <property type="match status" value="1"/>
</dbReference>
<dbReference type="InterPro" id="IPR036097">
    <property type="entry name" value="HisK_dim/P_sf"/>
</dbReference>
<dbReference type="Pfam" id="PF00512">
    <property type="entry name" value="HisKA"/>
    <property type="match status" value="1"/>
</dbReference>
<keyword evidence="11" id="KW-0547">Nucleotide-binding</keyword>
<comment type="catalytic activity">
    <reaction evidence="1">
        <text>ATP + protein L-histidine = ADP + protein N-phospho-L-histidine.</text>
        <dbReference type="EC" id="2.7.13.3"/>
    </reaction>
</comment>
<reference evidence="20 21" key="1">
    <citation type="submission" date="2019-11" db="EMBL/GenBank/DDBJ databases">
        <title>P. haliotis isolates from Z. marina roots.</title>
        <authorList>
            <person name="Cohen M."/>
            <person name="Jospin G."/>
            <person name="Eisen J.A."/>
            <person name="Coil D.A."/>
        </authorList>
    </citation>
    <scope>NUCLEOTIDE SEQUENCE [LARGE SCALE GENOMIC DNA]</scope>
    <source>
        <strain evidence="20 21">UCD-MCMsp1aY</strain>
    </source>
</reference>
<dbReference type="Pfam" id="PF11808">
    <property type="entry name" value="PhoR"/>
    <property type="match status" value="1"/>
</dbReference>
<keyword evidence="21" id="KW-1185">Reference proteome</keyword>
<comment type="subcellular location">
    <subcellularLocation>
        <location evidence="2">Cell membrane</location>
    </subcellularLocation>
</comment>
<dbReference type="PANTHER" id="PTHR45453">
    <property type="entry name" value="PHOSPHATE REGULON SENSOR PROTEIN PHOR"/>
    <property type="match status" value="1"/>
</dbReference>
<dbReference type="GO" id="GO:0000155">
    <property type="term" value="F:phosphorelay sensor kinase activity"/>
    <property type="evidence" value="ECO:0007669"/>
    <property type="project" value="InterPro"/>
</dbReference>
<evidence type="ECO:0000256" key="9">
    <source>
        <dbReference type="ARBA" id="ARBA00022679"/>
    </source>
</evidence>
<organism evidence="20 21">
    <name type="scientific">Psychrosphaera haliotis</name>
    <dbReference type="NCBI Taxonomy" id="555083"/>
    <lineage>
        <taxon>Bacteria</taxon>
        <taxon>Pseudomonadati</taxon>
        <taxon>Pseudomonadota</taxon>
        <taxon>Gammaproteobacteria</taxon>
        <taxon>Alteromonadales</taxon>
        <taxon>Pseudoalteromonadaceae</taxon>
        <taxon>Psychrosphaera</taxon>
    </lineage>
</organism>
<dbReference type="PROSITE" id="PS50109">
    <property type="entry name" value="HIS_KIN"/>
    <property type="match status" value="1"/>
</dbReference>
<keyword evidence="15" id="KW-0902">Two-component regulatory system</keyword>
<evidence type="ECO:0000256" key="3">
    <source>
        <dbReference type="ARBA" id="ARBA00012438"/>
    </source>
</evidence>
<evidence type="ECO:0000313" key="20">
    <source>
        <dbReference type="EMBL" id="MUH71143.1"/>
    </source>
</evidence>
<comment type="function">
    <text evidence="17">Member of the two-component regulatory system PhoR/PhoB involved in the phosphate regulon genes expression. PhoR may function as a membrane-associated protein kinase that phosphorylates PhoB in response to environmental signals.</text>
</comment>
<dbReference type="AlphaFoldDB" id="A0A6N8F4E7"/>
<dbReference type="InterPro" id="IPR036890">
    <property type="entry name" value="HATPase_C_sf"/>
</dbReference>
<dbReference type="FunFam" id="3.30.565.10:FF:000032">
    <property type="entry name" value="Phosphate regulon sensor histidine kinase PhoR"/>
    <property type="match status" value="1"/>
</dbReference>
<dbReference type="InterPro" id="IPR004358">
    <property type="entry name" value="Sig_transdc_His_kin-like_C"/>
</dbReference>
<dbReference type="GO" id="GO:0004721">
    <property type="term" value="F:phosphoprotein phosphatase activity"/>
    <property type="evidence" value="ECO:0007669"/>
    <property type="project" value="InterPro"/>
</dbReference>
<dbReference type="Proteomes" id="UP000439994">
    <property type="component" value="Unassembled WGS sequence"/>
</dbReference>
<evidence type="ECO:0000256" key="1">
    <source>
        <dbReference type="ARBA" id="ARBA00000085"/>
    </source>
</evidence>
<dbReference type="InterPro" id="IPR021766">
    <property type="entry name" value="PhoR_N"/>
</dbReference>
<keyword evidence="16 18" id="KW-0472">Membrane</keyword>
<evidence type="ECO:0000256" key="13">
    <source>
        <dbReference type="ARBA" id="ARBA00022840"/>
    </source>
</evidence>
<evidence type="ECO:0000256" key="15">
    <source>
        <dbReference type="ARBA" id="ARBA00023012"/>
    </source>
</evidence>
<evidence type="ECO:0000259" key="19">
    <source>
        <dbReference type="PROSITE" id="PS50109"/>
    </source>
</evidence>
<dbReference type="SUPFAM" id="SSF55874">
    <property type="entry name" value="ATPase domain of HSP90 chaperone/DNA topoisomerase II/histidine kinase"/>
    <property type="match status" value="1"/>
</dbReference>
<evidence type="ECO:0000256" key="6">
    <source>
        <dbReference type="ARBA" id="ARBA00022475"/>
    </source>
</evidence>
<dbReference type="SMART" id="SM00388">
    <property type="entry name" value="HisKA"/>
    <property type="match status" value="1"/>
</dbReference>
<keyword evidence="13" id="KW-0067">ATP-binding</keyword>
<dbReference type="EMBL" id="WOCD01000001">
    <property type="protein sequence ID" value="MUH71143.1"/>
    <property type="molecule type" value="Genomic_DNA"/>
</dbReference>
<dbReference type="CDD" id="cd00082">
    <property type="entry name" value="HisKA"/>
    <property type="match status" value="1"/>
</dbReference>